<keyword evidence="2" id="KW-1185">Reference proteome</keyword>
<protein>
    <submittedName>
        <fullName evidence="1">(diamondback moth) hypothetical protein</fullName>
    </submittedName>
</protein>
<gene>
    <name evidence="1" type="ORF">PLXY2_LOCUS2050</name>
</gene>
<dbReference type="GO" id="GO:0005261">
    <property type="term" value="F:monoatomic cation channel activity"/>
    <property type="evidence" value="ECO:0007669"/>
    <property type="project" value="InterPro"/>
</dbReference>
<sequence length="60" mass="7026">MRRVFVTKMKLRPGPSETFPSMLVPRECVGVFMRRVFVTKMKLRPGPSETFPSMLVPRVW</sequence>
<proteinExistence type="predicted"/>
<dbReference type="Proteomes" id="UP000653454">
    <property type="component" value="Unassembled WGS sequence"/>
</dbReference>
<dbReference type="GO" id="GO:0032224">
    <property type="term" value="P:positive regulation of synaptic transmission, cholinergic"/>
    <property type="evidence" value="ECO:0007669"/>
    <property type="project" value="TreeGrafter"/>
</dbReference>
<evidence type="ECO:0000313" key="1">
    <source>
        <dbReference type="EMBL" id="CAG9099350.1"/>
    </source>
</evidence>
<dbReference type="InterPro" id="IPR028823">
    <property type="entry name" value="NALCN"/>
</dbReference>
<evidence type="ECO:0000313" key="2">
    <source>
        <dbReference type="Proteomes" id="UP000653454"/>
    </source>
</evidence>
<comment type="caution">
    <text evidence="1">The sequence shown here is derived from an EMBL/GenBank/DDBJ whole genome shotgun (WGS) entry which is preliminary data.</text>
</comment>
<dbReference type="PANTHER" id="PTHR46141">
    <property type="entry name" value="SODIUM LEAK CHANNEL NON-SELECTIVE PROTEIN"/>
    <property type="match status" value="1"/>
</dbReference>
<organism evidence="1 2">
    <name type="scientific">Plutella xylostella</name>
    <name type="common">Diamondback moth</name>
    <name type="synonym">Plutella maculipennis</name>
    <dbReference type="NCBI Taxonomy" id="51655"/>
    <lineage>
        <taxon>Eukaryota</taxon>
        <taxon>Metazoa</taxon>
        <taxon>Ecdysozoa</taxon>
        <taxon>Arthropoda</taxon>
        <taxon>Hexapoda</taxon>
        <taxon>Insecta</taxon>
        <taxon>Pterygota</taxon>
        <taxon>Neoptera</taxon>
        <taxon>Endopterygota</taxon>
        <taxon>Lepidoptera</taxon>
        <taxon>Glossata</taxon>
        <taxon>Ditrysia</taxon>
        <taxon>Yponomeutoidea</taxon>
        <taxon>Plutellidae</taxon>
        <taxon>Plutella</taxon>
    </lineage>
</organism>
<dbReference type="AlphaFoldDB" id="A0A8S4DF86"/>
<dbReference type="GO" id="GO:0005886">
    <property type="term" value="C:plasma membrane"/>
    <property type="evidence" value="ECO:0007669"/>
    <property type="project" value="TreeGrafter"/>
</dbReference>
<dbReference type="GO" id="GO:0032230">
    <property type="term" value="P:positive regulation of synaptic transmission, GABAergic"/>
    <property type="evidence" value="ECO:0007669"/>
    <property type="project" value="TreeGrafter"/>
</dbReference>
<name>A0A8S4DF86_PLUXY</name>
<reference evidence="1" key="1">
    <citation type="submission" date="2020-11" db="EMBL/GenBank/DDBJ databases">
        <authorList>
            <person name="Whiteford S."/>
        </authorList>
    </citation>
    <scope>NUCLEOTIDE SEQUENCE</scope>
</reference>
<dbReference type="PANTHER" id="PTHR46141:SF1">
    <property type="entry name" value="SODIUM LEAK CHANNEL NALCN"/>
    <property type="match status" value="1"/>
</dbReference>
<dbReference type="EMBL" id="CAJHNJ030000005">
    <property type="protein sequence ID" value="CAG9099350.1"/>
    <property type="molecule type" value="Genomic_DNA"/>
</dbReference>
<accession>A0A8S4DF86</accession>